<comment type="caution">
    <text evidence="1">The sequence shown here is derived from an EMBL/GenBank/DDBJ whole genome shotgun (WGS) entry which is preliminary data.</text>
</comment>
<protein>
    <recommendedName>
        <fullName evidence="3">NADH dehydrogenase [ubiquinone] 1 beta subcomplex subunit 2, mitochondrial</fullName>
    </recommendedName>
</protein>
<sequence>MYGGASLAVGIAKFLRCSGVHHQSRRSAFYSSKHILFYRDQVKPDEKLDRLAQRTMFVFWTWFFYQMINEGHTLLGENVFPDPSTFSDAELGIE</sequence>
<gene>
    <name evidence="1" type="ORF">P879_08323</name>
</gene>
<dbReference type="InterPro" id="IPR026627">
    <property type="entry name" value="NDUFB2_animal"/>
</dbReference>
<dbReference type="Proteomes" id="UP000699462">
    <property type="component" value="Unassembled WGS sequence"/>
</dbReference>
<name>A0A8T0D8C0_9TREM</name>
<dbReference type="AlphaFoldDB" id="A0A8T0D8C0"/>
<accession>A0A8T0D8C0</accession>
<reference evidence="1 2" key="1">
    <citation type="submission" date="2019-07" db="EMBL/GenBank/DDBJ databases">
        <title>Annotation for the trematode Paragonimus westermani.</title>
        <authorList>
            <person name="Choi Y.-J."/>
        </authorList>
    </citation>
    <scope>NUCLEOTIDE SEQUENCE [LARGE SCALE GENOMIC DNA]</scope>
    <source>
        <strain evidence="1">180907_Pwestermani</strain>
    </source>
</reference>
<evidence type="ECO:0000313" key="2">
    <source>
        <dbReference type="Proteomes" id="UP000699462"/>
    </source>
</evidence>
<evidence type="ECO:0008006" key="3">
    <source>
        <dbReference type="Google" id="ProtNLM"/>
    </source>
</evidence>
<dbReference type="GO" id="GO:0045271">
    <property type="term" value="C:respiratory chain complex I"/>
    <property type="evidence" value="ECO:0007669"/>
    <property type="project" value="InterPro"/>
</dbReference>
<dbReference type="OrthoDB" id="6241903at2759"/>
<dbReference type="Pfam" id="PF14813">
    <property type="entry name" value="NADH_B2"/>
    <property type="match status" value="1"/>
</dbReference>
<dbReference type="GO" id="GO:0005743">
    <property type="term" value="C:mitochondrial inner membrane"/>
    <property type="evidence" value="ECO:0007669"/>
    <property type="project" value="InterPro"/>
</dbReference>
<keyword evidence="2" id="KW-1185">Reference proteome</keyword>
<organism evidence="1 2">
    <name type="scientific">Paragonimus westermani</name>
    <dbReference type="NCBI Taxonomy" id="34504"/>
    <lineage>
        <taxon>Eukaryota</taxon>
        <taxon>Metazoa</taxon>
        <taxon>Spiralia</taxon>
        <taxon>Lophotrochozoa</taxon>
        <taxon>Platyhelminthes</taxon>
        <taxon>Trematoda</taxon>
        <taxon>Digenea</taxon>
        <taxon>Plagiorchiida</taxon>
        <taxon>Troglotremata</taxon>
        <taxon>Troglotrematidae</taxon>
        <taxon>Paragonimus</taxon>
    </lineage>
</organism>
<proteinExistence type="predicted"/>
<dbReference type="EMBL" id="JTDF01009852">
    <property type="protein sequence ID" value="KAF8564060.1"/>
    <property type="molecule type" value="Genomic_DNA"/>
</dbReference>
<evidence type="ECO:0000313" key="1">
    <source>
        <dbReference type="EMBL" id="KAF8564060.1"/>
    </source>
</evidence>